<comment type="caution">
    <text evidence="2">The sequence shown here is derived from an EMBL/GenBank/DDBJ whole genome shotgun (WGS) entry which is preliminary data.</text>
</comment>
<dbReference type="InterPro" id="IPR001387">
    <property type="entry name" value="Cro/C1-type_HTH"/>
</dbReference>
<keyword evidence="3" id="KW-1185">Reference proteome</keyword>
<feature type="domain" description="HTH cro/C1-type" evidence="1">
    <location>
        <begin position="26"/>
        <end position="80"/>
    </location>
</feature>
<dbReference type="InterPro" id="IPR010982">
    <property type="entry name" value="Lambda_DNA-bd_dom_sf"/>
</dbReference>
<organism evidence="2 3">
    <name type="scientific">Nocardiopsis sediminis</name>
    <dbReference type="NCBI Taxonomy" id="1778267"/>
    <lineage>
        <taxon>Bacteria</taxon>
        <taxon>Bacillati</taxon>
        <taxon>Actinomycetota</taxon>
        <taxon>Actinomycetes</taxon>
        <taxon>Streptosporangiales</taxon>
        <taxon>Nocardiopsidaceae</taxon>
        <taxon>Nocardiopsis</taxon>
    </lineage>
</organism>
<dbReference type="Pfam" id="PF19054">
    <property type="entry name" value="DUF5753"/>
    <property type="match status" value="1"/>
</dbReference>
<dbReference type="SMART" id="SM00530">
    <property type="entry name" value="HTH_XRE"/>
    <property type="match status" value="1"/>
</dbReference>
<evidence type="ECO:0000259" key="1">
    <source>
        <dbReference type="PROSITE" id="PS50943"/>
    </source>
</evidence>
<dbReference type="Proteomes" id="UP001595847">
    <property type="component" value="Unassembled WGS sequence"/>
</dbReference>
<dbReference type="InterPro" id="IPR043917">
    <property type="entry name" value="DUF5753"/>
</dbReference>
<name>A0ABV8FP71_9ACTN</name>
<sequence>MVLSWFRLMSMTERYVAQWASFGREVRRHRTHAGLSLEQTARSLTITAGMLSKIERAARPAKRDTAEQLDHALGTGGALLRAWSDANRRSIDPTWFARVNEAEARAVSIRAYHPSVLPGTVQTPAYARVVWTNARPLDTPEEIEGGLQLRAKRSARLITPGDPSLTVIVPEAVLRQDMGDPGLMAEQYDHIVEMAESGLIALCVLADGQGSAIGASVGPFRVVESTDRLPIVYAEHAAGGEIIDRPREVARFLSIVTTLTAWGLSPKDSVAKVKEIRRSCNAG</sequence>
<evidence type="ECO:0000313" key="2">
    <source>
        <dbReference type="EMBL" id="MFC3997944.1"/>
    </source>
</evidence>
<proteinExistence type="predicted"/>
<protein>
    <submittedName>
        <fullName evidence="2">Helix-turn-helix domain-containing protein</fullName>
    </submittedName>
</protein>
<dbReference type="CDD" id="cd00093">
    <property type="entry name" value="HTH_XRE"/>
    <property type="match status" value="1"/>
</dbReference>
<accession>A0ABV8FP71</accession>
<dbReference type="Gene3D" id="1.10.260.40">
    <property type="entry name" value="lambda repressor-like DNA-binding domains"/>
    <property type="match status" value="1"/>
</dbReference>
<evidence type="ECO:0000313" key="3">
    <source>
        <dbReference type="Proteomes" id="UP001595847"/>
    </source>
</evidence>
<reference evidence="3" key="1">
    <citation type="journal article" date="2019" name="Int. J. Syst. Evol. Microbiol.">
        <title>The Global Catalogue of Microorganisms (GCM) 10K type strain sequencing project: providing services to taxonomists for standard genome sequencing and annotation.</title>
        <authorList>
            <consortium name="The Broad Institute Genomics Platform"/>
            <consortium name="The Broad Institute Genome Sequencing Center for Infectious Disease"/>
            <person name="Wu L."/>
            <person name="Ma J."/>
        </authorList>
    </citation>
    <scope>NUCLEOTIDE SEQUENCE [LARGE SCALE GENOMIC DNA]</scope>
    <source>
        <strain evidence="3">TBRC 1826</strain>
    </source>
</reference>
<dbReference type="SUPFAM" id="SSF47413">
    <property type="entry name" value="lambda repressor-like DNA-binding domains"/>
    <property type="match status" value="1"/>
</dbReference>
<dbReference type="PROSITE" id="PS50943">
    <property type="entry name" value="HTH_CROC1"/>
    <property type="match status" value="1"/>
</dbReference>
<gene>
    <name evidence="2" type="ORF">ACFOVU_18565</name>
</gene>
<dbReference type="RefSeq" id="WP_378535353.1">
    <property type="nucleotide sequence ID" value="NZ_JBHSBH010000012.1"/>
</dbReference>
<dbReference type="Pfam" id="PF13560">
    <property type="entry name" value="HTH_31"/>
    <property type="match status" value="1"/>
</dbReference>
<dbReference type="EMBL" id="JBHSBH010000012">
    <property type="protein sequence ID" value="MFC3997944.1"/>
    <property type="molecule type" value="Genomic_DNA"/>
</dbReference>